<dbReference type="Proteomes" id="UP001271792">
    <property type="component" value="Unassembled WGS sequence"/>
</dbReference>
<dbReference type="EMBL" id="JAXAVV010000017">
    <property type="protein sequence ID" value="MDX8053777.1"/>
    <property type="molecule type" value="Genomic_DNA"/>
</dbReference>
<reference evidence="2 3" key="2">
    <citation type="submission" date="2023-11" db="EMBL/GenBank/DDBJ databases">
        <authorList>
            <person name="Lara A.C."/>
            <person name="Chronakova A."/>
        </authorList>
    </citation>
    <scope>NUCLEOTIDE SEQUENCE [LARGE SCALE GENOMIC DNA]</scope>
    <source>
        <strain evidence="2 3">BCCO 10_0798</strain>
    </source>
</reference>
<sequence length="285" mass="30920">MTAADFYIGRGPSAVWVGSLSHNAGPEIVHWTPAGCEVLGAVTARDYARGLDTLLSLPSDERRNWAHRVADGWPWCWQDSSLTGWCYAFDAGRVWISYFGRAWFPCPTTDQLESGAVLDRVRRSSATGPHPAFPALGRAPGCAEHHSIGTAEPHVVGFWELLGLMAHAARETGDLDVAFETTEESTRLFSGDEPESLLGAVLLRLGVPAAGVHASELNTEPPSYVFPRFGFQLTAKASQLADDFQIWEAHGEPVADLLADFEQSANPYDPDPDADALTAPSPPHW</sequence>
<comment type="caution">
    <text evidence="2">The sequence shown here is derived from an EMBL/GenBank/DDBJ whole genome shotgun (WGS) entry which is preliminary data.</text>
</comment>
<proteinExistence type="predicted"/>
<evidence type="ECO:0000256" key="1">
    <source>
        <dbReference type="SAM" id="MobiDB-lite"/>
    </source>
</evidence>
<organism evidence="2 3">
    <name type="scientific">Lentzea kristufekii</name>
    <dbReference type="NCBI Taxonomy" id="3095430"/>
    <lineage>
        <taxon>Bacteria</taxon>
        <taxon>Bacillati</taxon>
        <taxon>Actinomycetota</taxon>
        <taxon>Actinomycetes</taxon>
        <taxon>Pseudonocardiales</taxon>
        <taxon>Pseudonocardiaceae</taxon>
        <taxon>Lentzea</taxon>
    </lineage>
</organism>
<gene>
    <name evidence="2" type="ORF">SK571_30785</name>
</gene>
<name>A0ABU4U015_9PSEU</name>
<accession>A0ABU4U015</accession>
<reference evidence="2 3" key="1">
    <citation type="submission" date="2023-11" db="EMBL/GenBank/DDBJ databases">
        <title>Lentzea sokolovensis, sp. nov., Lentzea kristufkii, sp. nov., and Lentzea miocenensis, sp. nov., rare actinobacteria from Sokolov Coal Basin, Miocene lacustrine sediment, Czech Republic.</title>
        <authorList>
            <person name="Lara A."/>
            <person name="Kotroba L."/>
            <person name="Nouioui I."/>
            <person name="Neumann-Schaal M."/>
            <person name="Mast Y."/>
            <person name="Chronakova A."/>
        </authorList>
    </citation>
    <scope>NUCLEOTIDE SEQUENCE [LARGE SCALE GENOMIC DNA]</scope>
    <source>
        <strain evidence="2 3">BCCO 10_0798</strain>
    </source>
</reference>
<protein>
    <submittedName>
        <fullName evidence="2">Uncharacterized protein</fullName>
    </submittedName>
</protein>
<evidence type="ECO:0000313" key="3">
    <source>
        <dbReference type="Proteomes" id="UP001271792"/>
    </source>
</evidence>
<feature type="region of interest" description="Disordered" evidence="1">
    <location>
        <begin position="263"/>
        <end position="285"/>
    </location>
</feature>
<keyword evidence="3" id="KW-1185">Reference proteome</keyword>
<dbReference type="RefSeq" id="WP_319987579.1">
    <property type="nucleotide sequence ID" value="NZ_JAXAVV010000017.1"/>
</dbReference>
<evidence type="ECO:0000313" key="2">
    <source>
        <dbReference type="EMBL" id="MDX8053777.1"/>
    </source>
</evidence>